<dbReference type="InterPro" id="IPR016024">
    <property type="entry name" value="ARM-type_fold"/>
</dbReference>
<evidence type="ECO:0000313" key="1">
    <source>
        <dbReference type="EMBL" id="GFH54388.1"/>
    </source>
</evidence>
<keyword evidence="2" id="KW-1185">Reference proteome</keyword>
<protein>
    <submittedName>
        <fullName evidence="1">Uncharacterized protein</fullName>
    </submittedName>
</protein>
<dbReference type="Gene3D" id="1.25.10.10">
    <property type="entry name" value="Leucine-rich Repeat Variant"/>
    <property type="match status" value="2"/>
</dbReference>
<accession>A0AAD3CYI9</accession>
<name>A0AAD3CYI9_9STRA</name>
<evidence type="ECO:0000313" key="2">
    <source>
        <dbReference type="Proteomes" id="UP001054902"/>
    </source>
</evidence>
<reference evidence="1 2" key="1">
    <citation type="journal article" date="2021" name="Sci. Rep.">
        <title>The genome of the diatom Chaetoceros tenuissimus carries an ancient integrated fragment of an extant virus.</title>
        <authorList>
            <person name="Hongo Y."/>
            <person name="Kimura K."/>
            <person name="Takaki Y."/>
            <person name="Yoshida Y."/>
            <person name="Baba S."/>
            <person name="Kobayashi G."/>
            <person name="Nagasaki K."/>
            <person name="Hano T."/>
            <person name="Tomaru Y."/>
        </authorList>
    </citation>
    <scope>NUCLEOTIDE SEQUENCE [LARGE SCALE GENOMIC DNA]</scope>
    <source>
        <strain evidence="1 2">NIES-3715</strain>
    </source>
</reference>
<organism evidence="1 2">
    <name type="scientific">Chaetoceros tenuissimus</name>
    <dbReference type="NCBI Taxonomy" id="426638"/>
    <lineage>
        <taxon>Eukaryota</taxon>
        <taxon>Sar</taxon>
        <taxon>Stramenopiles</taxon>
        <taxon>Ochrophyta</taxon>
        <taxon>Bacillariophyta</taxon>
        <taxon>Coscinodiscophyceae</taxon>
        <taxon>Chaetocerotophycidae</taxon>
        <taxon>Chaetocerotales</taxon>
        <taxon>Chaetocerotaceae</taxon>
        <taxon>Chaetoceros</taxon>
    </lineage>
</organism>
<dbReference type="EMBL" id="BLLK01000047">
    <property type="protein sequence ID" value="GFH54388.1"/>
    <property type="molecule type" value="Genomic_DNA"/>
</dbReference>
<dbReference type="SUPFAM" id="SSF48371">
    <property type="entry name" value="ARM repeat"/>
    <property type="match status" value="1"/>
</dbReference>
<dbReference type="AlphaFoldDB" id="A0AAD3CYI9"/>
<dbReference type="InterPro" id="IPR011989">
    <property type="entry name" value="ARM-like"/>
</dbReference>
<sequence>MKELAEIIEQFASSLHELNVNANVNDLIRDGVPGALLCLCNQPSVAKTLFLLTTNNELRSHLIENNGIQLLSSAMGDGVEHSRNTTVVSFIAKAIVNLVSDQNANLPARLPDIILDLLQVDCLEFVKECLSYLVGILANICRESKAKGAKVSKELPPLHGFDFNVDSIIALSSLIANSANGSVHLSSAYLQSGLIEKLLSRGIEMIQPSFDMNESVKKAAINLLIMLSNLPNSRQNASLVESHQDIVTFVKKILIISDDLEILERACKACQSICFYTNSARRAFGEEAFLGLMDIALRMGLHDETDIDRHESQVAIEACKALCSIVVDPMMKEKICSHVDDVESFLQLILETESTSVLQYSSMMASLLLPSLDEKKEMLVEGRTSIVENKGIKDVIERVIDECFYHDYNEMPHWLSLAKDVIELTLESGVRDAEKTKGSKLRSEEYEKCMDTLFNQQDLYESVTVKLVE</sequence>
<gene>
    <name evidence="1" type="ORF">CTEN210_10864</name>
</gene>
<comment type="caution">
    <text evidence="1">The sequence shown here is derived from an EMBL/GenBank/DDBJ whole genome shotgun (WGS) entry which is preliminary data.</text>
</comment>
<dbReference type="Proteomes" id="UP001054902">
    <property type="component" value="Unassembled WGS sequence"/>
</dbReference>
<proteinExistence type="predicted"/>